<evidence type="ECO:0000256" key="2">
    <source>
        <dbReference type="RuleBase" id="RU003616"/>
    </source>
</evidence>
<dbReference type="Proteomes" id="UP000696931">
    <property type="component" value="Unassembled WGS sequence"/>
</dbReference>
<feature type="domain" description="SHSP" evidence="3">
    <location>
        <begin position="36"/>
        <end position="148"/>
    </location>
</feature>
<dbReference type="InterPro" id="IPR002068">
    <property type="entry name" value="A-crystallin/Hsp20_dom"/>
</dbReference>
<evidence type="ECO:0000259" key="3">
    <source>
        <dbReference type="PROSITE" id="PS01031"/>
    </source>
</evidence>
<proteinExistence type="inferred from homology"/>
<dbReference type="PROSITE" id="PS01031">
    <property type="entry name" value="SHSP"/>
    <property type="match status" value="1"/>
</dbReference>
<name>A0A933WCD4_UNCEI</name>
<dbReference type="PANTHER" id="PTHR11527">
    <property type="entry name" value="HEAT-SHOCK PROTEIN 20 FAMILY MEMBER"/>
    <property type="match status" value="1"/>
</dbReference>
<dbReference type="InterPro" id="IPR031107">
    <property type="entry name" value="Small_HSP"/>
</dbReference>
<evidence type="ECO:0000313" key="5">
    <source>
        <dbReference type="Proteomes" id="UP000696931"/>
    </source>
</evidence>
<comment type="similarity">
    <text evidence="1 2">Belongs to the small heat shock protein (HSP20) family.</text>
</comment>
<dbReference type="InterPro" id="IPR008978">
    <property type="entry name" value="HSP20-like_chaperone"/>
</dbReference>
<evidence type="ECO:0000313" key="4">
    <source>
        <dbReference type="EMBL" id="MBI5171164.1"/>
    </source>
</evidence>
<protein>
    <submittedName>
        <fullName evidence="4">Hsp20/alpha crystallin family protein</fullName>
    </submittedName>
</protein>
<dbReference type="AlphaFoldDB" id="A0A933WCD4"/>
<gene>
    <name evidence="4" type="ORF">HZA61_16880</name>
</gene>
<dbReference type="Gene3D" id="2.60.40.790">
    <property type="match status" value="1"/>
</dbReference>
<accession>A0A933WCD4</accession>
<dbReference type="EMBL" id="JACRIW010000121">
    <property type="protein sequence ID" value="MBI5171164.1"/>
    <property type="molecule type" value="Genomic_DNA"/>
</dbReference>
<dbReference type="Pfam" id="PF00011">
    <property type="entry name" value="HSP20"/>
    <property type="match status" value="1"/>
</dbReference>
<dbReference type="CDD" id="cd06464">
    <property type="entry name" value="ACD_sHsps-like"/>
    <property type="match status" value="1"/>
</dbReference>
<dbReference type="SUPFAM" id="SSF49764">
    <property type="entry name" value="HSP20-like chaperones"/>
    <property type="match status" value="1"/>
</dbReference>
<organism evidence="4 5">
    <name type="scientific">Eiseniibacteriota bacterium</name>
    <dbReference type="NCBI Taxonomy" id="2212470"/>
    <lineage>
        <taxon>Bacteria</taxon>
        <taxon>Candidatus Eiseniibacteriota</taxon>
    </lineage>
</organism>
<reference evidence="4" key="1">
    <citation type="submission" date="2020-07" db="EMBL/GenBank/DDBJ databases">
        <title>Huge and variable diversity of episymbiotic CPR bacteria and DPANN archaea in groundwater ecosystems.</title>
        <authorList>
            <person name="He C.Y."/>
            <person name="Keren R."/>
            <person name="Whittaker M."/>
            <person name="Farag I.F."/>
            <person name="Doudna J."/>
            <person name="Cate J.H.D."/>
            <person name="Banfield J.F."/>
        </authorList>
    </citation>
    <scope>NUCLEOTIDE SEQUENCE</scope>
    <source>
        <strain evidence="4">NC_groundwater_1813_Pr3_B-0.1um_71_17</strain>
    </source>
</reference>
<comment type="caution">
    <text evidence="4">The sequence shown here is derived from an EMBL/GenBank/DDBJ whole genome shotgun (WGS) entry which is preliminary data.</text>
</comment>
<sequence length="148" mass="16352">MTLIRWTPAAPRTLSDVRNEMDRLFDSFLSTRSLPSTFGTIAPPVDIEETPEAFVLTADLPGADPKQIKVTLTNGVLTLRGERRVAKSATEGALHRTERASGSFERSFTLGTPVRADQIKATYRDGVLEVRIPKADEAREREIEVQVG</sequence>
<evidence type="ECO:0000256" key="1">
    <source>
        <dbReference type="PROSITE-ProRule" id="PRU00285"/>
    </source>
</evidence>